<evidence type="ECO:0000313" key="3">
    <source>
        <dbReference type="Proteomes" id="UP001319865"/>
    </source>
</evidence>
<sequence length="114" mass="12788">MKKLMMIAVLVVSSVAFAQNIEPKLEDINGTVKATYYHENGEIQQEGFFIDGKLEGKWISYNANGVKIAIAEYSKGEKVGNWFFWNNEGLSEVDYSKDTILSIKKWSKGSVASN</sequence>
<organism evidence="2 3">
    <name type="scientific">Flavobacterium ammonificans</name>
    <dbReference type="NCBI Taxonomy" id="1751056"/>
    <lineage>
        <taxon>Bacteria</taxon>
        <taxon>Pseudomonadati</taxon>
        <taxon>Bacteroidota</taxon>
        <taxon>Flavobacteriia</taxon>
        <taxon>Flavobacteriales</taxon>
        <taxon>Flavobacteriaceae</taxon>
        <taxon>Flavobacterium</taxon>
    </lineage>
</organism>
<dbReference type="Gene3D" id="2.20.110.10">
    <property type="entry name" value="Histone H3 K4-specific methyltransferase SET7/9 N-terminal domain"/>
    <property type="match status" value="1"/>
</dbReference>
<dbReference type="RefSeq" id="WP_229330470.1">
    <property type="nucleotide sequence ID" value="NZ_AP025183.1"/>
</dbReference>
<accession>A0ABM7UX61</accession>
<keyword evidence="1" id="KW-0732">Signal</keyword>
<feature type="signal peptide" evidence="1">
    <location>
        <begin position="1"/>
        <end position="18"/>
    </location>
</feature>
<gene>
    <name evidence="2" type="ORF">GENT11_02670</name>
</gene>
<name>A0ABM7UX61_9FLAO</name>
<dbReference type="Proteomes" id="UP001319865">
    <property type="component" value="Chromosome"/>
</dbReference>
<feature type="chain" id="PRO_5047280943" description="Membrane-binding protein" evidence="1">
    <location>
        <begin position="19"/>
        <end position="114"/>
    </location>
</feature>
<protein>
    <recommendedName>
        <fullName evidence="4">Membrane-binding protein</fullName>
    </recommendedName>
</protein>
<keyword evidence="3" id="KW-1185">Reference proteome</keyword>
<dbReference type="EMBL" id="AP025183">
    <property type="protein sequence ID" value="BDB51955.1"/>
    <property type="molecule type" value="Genomic_DNA"/>
</dbReference>
<evidence type="ECO:0008006" key="4">
    <source>
        <dbReference type="Google" id="ProtNLM"/>
    </source>
</evidence>
<reference evidence="2 3" key="1">
    <citation type="journal article" date="2022" name="Int. J. Syst. Evol. Microbiol.">
        <title>Flavobacterium ammonificans sp. nov. and Flavobacterium ammoniigenes sp. nov., ammonifying bacteria isolated from surface river water.</title>
        <authorList>
            <person name="Watanabe K."/>
            <person name="Kitamura T."/>
            <person name="Ogata Y."/>
            <person name="Shindo C."/>
            <person name="Suda W."/>
        </authorList>
    </citation>
    <scope>NUCLEOTIDE SEQUENCE [LARGE SCALE GENOMIC DNA]</scope>
    <source>
        <strain evidence="2 3">GENT11</strain>
    </source>
</reference>
<proteinExistence type="predicted"/>
<evidence type="ECO:0000313" key="2">
    <source>
        <dbReference type="EMBL" id="BDB51955.1"/>
    </source>
</evidence>
<reference evidence="2 3" key="2">
    <citation type="journal article" date="2022" name="Microorganisms">
        <title>Complete Genome Sequences of Two Flavobacterium ammonificans Strains and a Flavobacterium ammoniigenes Strain of Ammonifying Bacterioplankton Isolated from Surface River Water.</title>
        <authorList>
            <person name="Suda W."/>
            <person name="Ogata Y."/>
            <person name="Shindo C."/>
            <person name="Watanabe K."/>
        </authorList>
    </citation>
    <scope>NUCLEOTIDE SEQUENCE [LARGE SCALE GENOMIC DNA]</scope>
    <source>
        <strain evidence="2 3">GENT11</strain>
    </source>
</reference>
<dbReference type="SUPFAM" id="SSF82185">
    <property type="entry name" value="Histone H3 K4-specific methyltransferase SET7/9 N-terminal domain"/>
    <property type="match status" value="1"/>
</dbReference>
<evidence type="ECO:0000256" key="1">
    <source>
        <dbReference type="SAM" id="SignalP"/>
    </source>
</evidence>